<dbReference type="EMBL" id="MU806347">
    <property type="protein sequence ID" value="KAJ3836126.1"/>
    <property type="molecule type" value="Genomic_DNA"/>
</dbReference>
<dbReference type="AlphaFoldDB" id="A0AA38P4N0"/>
<sequence length="338" mass="38556">MPTFTLPSQIKFYYEDSGVPSKADYTTFFIIHGHTYHSGLFKPLLPIGLARNHRVLLVNRRDYPQSTPYTDKELKVFAEGPDPARYDQLINDGHDLALLLDGLIQSLSLPQNVAIVSWSLGNIFGLPLLASITTLPADTQARLGSFVKRTILWDAPCEPMGIPFPEGTYHPFTDKDTPDEQRGVVFAQWLTSYFPHGDLSTRQLSSLNQRDHDSTKKRSFEGLPQEELFQIIDLLPGTRCDTHLCSPPYLGVEKQVVHKALYDPDVRAAWKNLKVWEMVGDQNPWNIIYCWWVWEAEVKAAKTAEPAINFTVNKGSNHFLMWDNPEGCMDKLEYCWKN</sequence>
<gene>
    <name evidence="2" type="ORF">F5878DRAFT_711652</name>
</gene>
<comment type="caution">
    <text evidence="2">The sequence shown here is derived from an EMBL/GenBank/DDBJ whole genome shotgun (WGS) entry which is preliminary data.</text>
</comment>
<evidence type="ECO:0000313" key="2">
    <source>
        <dbReference type="EMBL" id="KAJ3836126.1"/>
    </source>
</evidence>
<dbReference type="SUPFAM" id="SSF53474">
    <property type="entry name" value="alpha/beta-Hydrolases"/>
    <property type="match status" value="1"/>
</dbReference>
<reference evidence="2" key="1">
    <citation type="submission" date="2022-08" db="EMBL/GenBank/DDBJ databases">
        <authorList>
            <consortium name="DOE Joint Genome Institute"/>
            <person name="Min B."/>
            <person name="Riley R."/>
            <person name="Sierra-Patev S."/>
            <person name="Naranjo-Ortiz M."/>
            <person name="Looney B."/>
            <person name="Konkel Z."/>
            <person name="Slot J.C."/>
            <person name="Sakamoto Y."/>
            <person name="Steenwyk J.L."/>
            <person name="Rokas A."/>
            <person name="Carro J."/>
            <person name="Camarero S."/>
            <person name="Ferreira P."/>
            <person name="Molpeceres G."/>
            <person name="Ruiz-Duenas F.J."/>
            <person name="Serrano A."/>
            <person name="Henrissat B."/>
            <person name="Drula E."/>
            <person name="Hughes K.W."/>
            <person name="Mata J.L."/>
            <person name="Ishikawa N.K."/>
            <person name="Vargas-Isla R."/>
            <person name="Ushijima S."/>
            <person name="Smith C.A."/>
            <person name="Ahrendt S."/>
            <person name="Andreopoulos W."/>
            <person name="He G."/>
            <person name="Labutti K."/>
            <person name="Lipzen A."/>
            <person name="Ng V."/>
            <person name="Sandor L."/>
            <person name="Barry K."/>
            <person name="Martinez A.T."/>
            <person name="Xiao Y."/>
            <person name="Gibbons J.G."/>
            <person name="Terashima K."/>
            <person name="Hibbett D.S."/>
            <person name="Grigoriev I.V."/>
        </authorList>
    </citation>
    <scope>NUCLEOTIDE SEQUENCE</scope>
    <source>
        <strain evidence="2">TFB9207</strain>
    </source>
</reference>
<dbReference type="Pfam" id="PF12697">
    <property type="entry name" value="Abhydrolase_6"/>
    <property type="match status" value="1"/>
</dbReference>
<dbReference type="InterPro" id="IPR029058">
    <property type="entry name" value="AB_hydrolase_fold"/>
</dbReference>
<protein>
    <recommendedName>
        <fullName evidence="1">AB hydrolase-1 domain-containing protein</fullName>
    </recommendedName>
</protein>
<evidence type="ECO:0000313" key="3">
    <source>
        <dbReference type="Proteomes" id="UP001163846"/>
    </source>
</evidence>
<dbReference type="Proteomes" id="UP001163846">
    <property type="component" value="Unassembled WGS sequence"/>
</dbReference>
<dbReference type="Gene3D" id="3.40.50.1820">
    <property type="entry name" value="alpha/beta hydrolase"/>
    <property type="match status" value="1"/>
</dbReference>
<dbReference type="InterPro" id="IPR000073">
    <property type="entry name" value="AB_hydrolase_1"/>
</dbReference>
<keyword evidence="3" id="KW-1185">Reference proteome</keyword>
<name>A0AA38P4N0_9AGAR</name>
<feature type="domain" description="AB hydrolase-1" evidence="1">
    <location>
        <begin position="30"/>
        <end position="328"/>
    </location>
</feature>
<organism evidence="2 3">
    <name type="scientific">Lentinula raphanica</name>
    <dbReference type="NCBI Taxonomy" id="153919"/>
    <lineage>
        <taxon>Eukaryota</taxon>
        <taxon>Fungi</taxon>
        <taxon>Dikarya</taxon>
        <taxon>Basidiomycota</taxon>
        <taxon>Agaricomycotina</taxon>
        <taxon>Agaricomycetes</taxon>
        <taxon>Agaricomycetidae</taxon>
        <taxon>Agaricales</taxon>
        <taxon>Marasmiineae</taxon>
        <taxon>Omphalotaceae</taxon>
        <taxon>Lentinula</taxon>
    </lineage>
</organism>
<evidence type="ECO:0000259" key="1">
    <source>
        <dbReference type="Pfam" id="PF12697"/>
    </source>
</evidence>
<proteinExistence type="predicted"/>
<accession>A0AA38P4N0</accession>